<dbReference type="OrthoDB" id="6495300at2759"/>
<accession>A0A0K2T215</accession>
<evidence type="ECO:0000313" key="2">
    <source>
        <dbReference type="EMBL" id="CDW20109.1"/>
    </source>
</evidence>
<organism evidence="2">
    <name type="scientific">Lepeophtheirus salmonis</name>
    <name type="common">Salmon louse</name>
    <name type="synonym">Caligus salmonis</name>
    <dbReference type="NCBI Taxonomy" id="72036"/>
    <lineage>
        <taxon>Eukaryota</taxon>
        <taxon>Metazoa</taxon>
        <taxon>Ecdysozoa</taxon>
        <taxon>Arthropoda</taxon>
        <taxon>Crustacea</taxon>
        <taxon>Multicrustacea</taxon>
        <taxon>Hexanauplia</taxon>
        <taxon>Copepoda</taxon>
        <taxon>Siphonostomatoida</taxon>
        <taxon>Caligidae</taxon>
        <taxon>Lepeophtheirus</taxon>
    </lineage>
</organism>
<dbReference type="SMART" id="SM00409">
    <property type="entry name" value="IG"/>
    <property type="match status" value="2"/>
</dbReference>
<name>A0A0K2T215_LEPSM</name>
<dbReference type="Gene3D" id="2.60.40.10">
    <property type="entry name" value="Immunoglobulins"/>
    <property type="match status" value="2"/>
</dbReference>
<proteinExistence type="predicted"/>
<sequence>PTKEILGVIDGKAMIPCDLTPPFPSDSPHLILFYKDIYGTPIYSFDMRGGENGGHHWVDNRTLGPRGHFSFHETGSYSETGAPLIASFLEIEPLVIEDRGTYRCRVDFREAPTKNTRIQLNLIVPPGAPLLYTGTETPLLDGLTNPVREDSTLVLVCETIGGDPLPRLTWWKNNQILDNGVEEIDSKTLKVRNILRLPNLKRSHHASTLTCRASNTNLTSPVSSSLKINMVFPPVRAKIVREWSFFRAEQAYNVSCQVLGSRPAASTSIFVGPSQLREVNYQV</sequence>
<dbReference type="PROSITE" id="PS50835">
    <property type="entry name" value="IG_LIKE"/>
    <property type="match status" value="1"/>
</dbReference>
<dbReference type="PANTHER" id="PTHR23278:SF19">
    <property type="entry name" value="OBSCURIN"/>
    <property type="match status" value="1"/>
</dbReference>
<reference evidence="2" key="1">
    <citation type="submission" date="2014-05" db="EMBL/GenBank/DDBJ databases">
        <authorList>
            <person name="Chronopoulou M."/>
        </authorList>
    </citation>
    <scope>NUCLEOTIDE SEQUENCE</scope>
    <source>
        <tissue evidence="2">Whole organism</tissue>
    </source>
</reference>
<evidence type="ECO:0000259" key="1">
    <source>
        <dbReference type="PROSITE" id="PS50835"/>
    </source>
</evidence>
<dbReference type="Pfam" id="PF13927">
    <property type="entry name" value="Ig_3"/>
    <property type="match status" value="1"/>
</dbReference>
<feature type="non-terminal residue" evidence="2">
    <location>
        <position position="283"/>
    </location>
</feature>
<dbReference type="PANTHER" id="PTHR23278">
    <property type="entry name" value="SIDESTEP PROTEIN"/>
    <property type="match status" value="1"/>
</dbReference>
<dbReference type="InterPro" id="IPR013783">
    <property type="entry name" value="Ig-like_fold"/>
</dbReference>
<feature type="domain" description="Ig-like" evidence="1">
    <location>
        <begin position="129"/>
        <end position="229"/>
    </location>
</feature>
<dbReference type="EMBL" id="HACA01002748">
    <property type="protein sequence ID" value="CDW20109.1"/>
    <property type="molecule type" value="Transcribed_RNA"/>
</dbReference>
<dbReference type="InterPro" id="IPR036179">
    <property type="entry name" value="Ig-like_dom_sf"/>
</dbReference>
<dbReference type="InterPro" id="IPR003599">
    <property type="entry name" value="Ig_sub"/>
</dbReference>
<dbReference type="SUPFAM" id="SSF48726">
    <property type="entry name" value="Immunoglobulin"/>
    <property type="match status" value="2"/>
</dbReference>
<protein>
    <recommendedName>
        <fullName evidence="1">Ig-like domain-containing protein</fullName>
    </recommendedName>
</protein>
<dbReference type="AlphaFoldDB" id="A0A0K2T215"/>
<feature type="non-terminal residue" evidence="2">
    <location>
        <position position="1"/>
    </location>
</feature>
<dbReference type="InterPro" id="IPR007110">
    <property type="entry name" value="Ig-like_dom"/>
</dbReference>